<evidence type="ECO:0000313" key="2">
    <source>
        <dbReference type="EMBL" id="KIM26003.1"/>
    </source>
</evidence>
<keyword evidence="3" id="KW-1185">Reference proteome</keyword>
<proteinExistence type="predicted"/>
<dbReference type="AlphaFoldDB" id="A0A0C2WI05"/>
<dbReference type="OrthoDB" id="433924at2759"/>
<evidence type="ECO:0000313" key="3">
    <source>
        <dbReference type="Proteomes" id="UP000054097"/>
    </source>
</evidence>
<sequence length="729" mass="80498">MQASSPRSVDSLFDAMSDSESDSSDSIPLARHAASHKSHSVAQGARKVIASESSDSDPPLSKLVIAGRKPKPQGIASATSSLGHTQTSGSMRPLPQSGTKTTSLTPKVSNNNAQEDVRRPAPSGGGHTVALEKSKESSKPSAVLSPLENETPLRSGPSILNNPQSHPPPSPLFYPDSGEGAGAPMDIDMTDEIPDSINFMEGIINEIPPPSMPDPKIKWSPVELILQSAVNAEAELCKVTLQKVTPQLIQPSLKWIHRDGFKIRSFRSQAQISILTLAYEPWQHAQLAACGLENVKLVDAFTSFLHENSMFALADTSFDGAKLCFYPSHSTALVDYMGIPANSELRVGPLHLLVTVIKPASRLESSGVAPLTQVRNDKRIAHPSLSHRHAIERGIRSLRFPPEIRTALQQRCSEASKRVTYVLATVESFAFRHPPTVGIEEKASDDHAKHGVIHQEETQALIHIMNDMGYISRKATDSADIVFIHNAAWSTLKHLLGLFDRLSHHRVWFFAYGPFHALDPQLWGVREVFKRGGILTFTAESILENALQLPKILQSIEESATWMAFVSPLVLGWLQDSLLSNPTHQSAMTGLLNLLEGVKKGQISITTAPPHPWKVIDWAEWLEAGSDFCMPGNFIRSPEGTQDAILDAAEKALHDFGHRNSTLQERKKLIDQRVFDDLRQMMFISVLHTEYRRFIVLHAMSDQELKDWKKDSVRSSVRFQIQANKDSPF</sequence>
<evidence type="ECO:0000256" key="1">
    <source>
        <dbReference type="SAM" id="MobiDB-lite"/>
    </source>
</evidence>
<gene>
    <name evidence="2" type="ORF">M408DRAFT_198261</name>
</gene>
<dbReference type="HOGENOM" id="CLU_379987_0_0_1"/>
<organism evidence="2 3">
    <name type="scientific">Serendipita vermifera MAFF 305830</name>
    <dbReference type="NCBI Taxonomy" id="933852"/>
    <lineage>
        <taxon>Eukaryota</taxon>
        <taxon>Fungi</taxon>
        <taxon>Dikarya</taxon>
        <taxon>Basidiomycota</taxon>
        <taxon>Agaricomycotina</taxon>
        <taxon>Agaricomycetes</taxon>
        <taxon>Sebacinales</taxon>
        <taxon>Serendipitaceae</taxon>
        <taxon>Serendipita</taxon>
    </lineage>
</organism>
<accession>A0A0C2WI05</accession>
<feature type="region of interest" description="Disordered" evidence="1">
    <location>
        <begin position="1"/>
        <end position="189"/>
    </location>
</feature>
<reference evidence="3" key="2">
    <citation type="submission" date="2015-01" db="EMBL/GenBank/DDBJ databases">
        <title>Evolutionary Origins and Diversification of the Mycorrhizal Mutualists.</title>
        <authorList>
            <consortium name="DOE Joint Genome Institute"/>
            <consortium name="Mycorrhizal Genomics Consortium"/>
            <person name="Kohler A."/>
            <person name="Kuo A."/>
            <person name="Nagy L.G."/>
            <person name="Floudas D."/>
            <person name="Copeland A."/>
            <person name="Barry K.W."/>
            <person name="Cichocki N."/>
            <person name="Veneault-Fourrey C."/>
            <person name="LaButti K."/>
            <person name="Lindquist E.A."/>
            <person name="Lipzen A."/>
            <person name="Lundell T."/>
            <person name="Morin E."/>
            <person name="Murat C."/>
            <person name="Riley R."/>
            <person name="Ohm R."/>
            <person name="Sun H."/>
            <person name="Tunlid A."/>
            <person name="Henrissat B."/>
            <person name="Grigoriev I.V."/>
            <person name="Hibbett D.S."/>
            <person name="Martin F."/>
        </authorList>
    </citation>
    <scope>NUCLEOTIDE SEQUENCE [LARGE SCALE GENOMIC DNA]</scope>
    <source>
        <strain evidence="3">MAFF 305830</strain>
    </source>
</reference>
<dbReference type="STRING" id="933852.A0A0C2WI05"/>
<name>A0A0C2WI05_SERVB</name>
<reference evidence="2 3" key="1">
    <citation type="submission" date="2014-04" db="EMBL/GenBank/DDBJ databases">
        <authorList>
            <consortium name="DOE Joint Genome Institute"/>
            <person name="Kuo A."/>
            <person name="Zuccaro A."/>
            <person name="Kohler A."/>
            <person name="Nagy L.G."/>
            <person name="Floudas D."/>
            <person name="Copeland A."/>
            <person name="Barry K.W."/>
            <person name="Cichocki N."/>
            <person name="Veneault-Fourrey C."/>
            <person name="LaButti K."/>
            <person name="Lindquist E.A."/>
            <person name="Lipzen A."/>
            <person name="Lundell T."/>
            <person name="Morin E."/>
            <person name="Murat C."/>
            <person name="Sun H."/>
            <person name="Tunlid A."/>
            <person name="Henrissat B."/>
            <person name="Grigoriev I.V."/>
            <person name="Hibbett D.S."/>
            <person name="Martin F."/>
            <person name="Nordberg H.P."/>
            <person name="Cantor M.N."/>
            <person name="Hua S.X."/>
        </authorList>
    </citation>
    <scope>NUCLEOTIDE SEQUENCE [LARGE SCALE GENOMIC DNA]</scope>
    <source>
        <strain evidence="2 3">MAFF 305830</strain>
    </source>
</reference>
<feature type="compositionally biased region" description="Polar residues" evidence="1">
    <location>
        <begin position="76"/>
        <end position="114"/>
    </location>
</feature>
<dbReference type="EMBL" id="KN824309">
    <property type="protein sequence ID" value="KIM26003.1"/>
    <property type="molecule type" value="Genomic_DNA"/>
</dbReference>
<dbReference type="Proteomes" id="UP000054097">
    <property type="component" value="Unassembled WGS sequence"/>
</dbReference>
<protein>
    <submittedName>
        <fullName evidence="2">Uncharacterized protein</fullName>
    </submittedName>
</protein>